<dbReference type="CDD" id="cd09492">
    <property type="entry name" value="SAM_SASH1_repeat2"/>
    <property type="match status" value="1"/>
</dbReference>
<evidence type="ECO:0000313" key="2">
    <source>
        <dbReference type="EMBL" id="KAF6115986.1"/>
    </source>
</evidence>
<dbReference type="InterPro" id="IPR051725">
    <property type="entry name" value="SAM-SH3_domain_protein"/>
</dbReference>
<dbReference type="Pfam" id="PF26285">
    <property type="entry name" value="SASH1_Homeodomain"/>
    <property type="match status" value="1"/>
</dbReference>
<sequence length="153" mass="16780">MLTEDKLRAEGIDLTEEPYSDKHGRCGIPEALVQRYAEDLEQPERDVAAHMDQVRVKLLRKQHRMAIPSGGLTEICRKPLSPSCISSVSDWLVSIGLPMYASALTEAGFSTLGQVPSLSHTCLQEAGITEERHISKLVSAARLFKLPPGSEAL</sequence>
<dbReference type="PROSITE" id="PS50105">
    <property type="entry name" value="SAM_DOMAIN"/>
    <property type="match status" value="1"/>
</dbReference>
<dbReference type="PANTHER" id="PTHR12301">
    <property type="entry name" value="SAM-DOMAIN, SH3 AND NUCLEAR LOCALIZATION SIGNALS PROTEIN RELATED"/>
    <property type="match status" value="1"/>
</dbReference>
<dbReference type="GO" id="GO:1901224">
    <property type="term" value="P:positive regulation of non-canonical NF-kappaB signal transduction"/>
    <property type="evidence" value="ECO:0007669"/>
    <property type="project" value="TreeGrafter"/>
</dbReference>
<dbReference type="SUPFAM" id="SSF47769">
    <property type="entry name" value="SAM/Pointed domain"/>
    <property type="match status" value="1"/>
</dbReference>
<dbReference type="Proteomes" id="UP000664940">
    <property type="component" value="Unassembled WGS sequence"/>
</dbReference>
<dbReference type="InterPro" id="IPR001660">
    <property type="entry name" value="SAM"/>
</dbReference>
<dbReference type="GO" id="GO:0031435">
    <property type="term" value="F:mitogen-activated protein kinase kinase kinase binding"/>
    <property type="evidence" value="ECO:0007669"/>
    <property type="project" value="TreeGrafter"/>
</dbReference>
<dbReference type="SMART" id="SM00454">
    <property type="entry name" value="SAM"/>
    <property type="match status" value="1"/>
</dbReference>
<dbReference type="EMBL" id="JABVXQ010000004">
    <property type="protein sequence ID" value="KAF6115986.1"/>
    <property type="molecule type" value="Genomic_DNA"/>
</dbReference>
<proteinExistence type="predicted"/>
<dbReference type="PANTHER" id="PTHR12301:SF3">
    <property type="entry name" value="SAM AND SH3 DOMAIN-CONTAINING PROTEIN 1"/>
    <property type="match status" value="1"/>
</dbReference>
<evidence type="ECO:0000313" key="3">
    <source>
        <dbReference type="Proteomes" id="UP000664940"/>
    </source>
</evidence>
<dbReference type="InterPro" id="IPR058666">
    <property type="entry name" value="SASH1/NUB1_homeodomain"/>
</dbReference>
<feature type="domain" description="SAM" evidence="1">
    <location>
        <begin position="83"/>
        <end position="147"/>
    </location>
</feature>
<dbReference type="AlphaFoldDB" id="A0A834EGH2"/>
<accession>A0A834EGH2</accession>
<dbReference type="Pfam" id="PF07647">
    <property type="entry name" value="SAM_2"/>
    <property type="match status" value="1"/>
</dbReference>
<name>A0A834EGH2_9CHIR</name>
<dbReference type="InterPro" id="IPR037630">
    <property type="entry name" value="SASH1_SAM_repeat2"/>
</dbReference>
<comment type="caution">
    <text evidence="2">The sequence shown here is derived from an EMBL/GenBank/DDBJ whole genome shotgun (WGS) entry which is preliminary data.</text>
</comment>
<reference evidence="2 3" key="1">
    <citation type="journal article" date="2020" name="Nature">
        <title>Six reference-quality genomes reveal evolution of bat adaptations.</title>
        <authorList>
            <person name="Jebb D."/>
            <person name="Huang Z."/>
            <person name="Pippel M."/>
            <person name="Hughes G.M."/>
            <person name="Lavrichenko K."/>
            <person name="Devanna P."/>
            <person name="Winkler S."/>
            <person name="Jermiin L.S."/>
            <person name="Skirmuntt E.C."/>
            <person name="Katzourakis A."/>
            <person name="Burkitt-Gray L."/>
            <person name="Ray D.A."/>
            <person name="Sullivan K.A.M."/>
            <person name="Roscito J.G."/>
            <person name="Kirilenko B.M."/>
            <person name="Davalos L.M."/>
            <person name="Corthals A.P."/>
            <person name="Power M.L."/>
            <person name="Jones G."/>
            <person name="Ransome R.D."/>
            <person name="Dechmann D.K.N."/>
            <person name="Locatelli A.G."/>
            <person name="Puechmaille S.J."/>
            <person name="Fedrigo O."/>
            <person name="Jarvis E.D."/>
            <person name="Hiller M."/>
            <person name="Vernes S.C."/>
            <person name="Myers E.W."/>
            <person name="Teeling E.C."/>
        </authorList>
    </citation>
    <scope>NUCLEOTIDE SEQUENCE [LARGE SCALE GENOMIC DNA]</scope>
    <source>
        <strain evidence="2">Bat1K_MPI-CBG_1</strain>
    </source>
</reference>
<protein>
    <submittedName>
        <fullName evidence="2">SAM and SH3 domain containing 1</fullName>
    </submittedName>
</protein>
<dbReference type="Gene3D" id="1.10.150.50">
    <property type="entry name" value="Transcription Factor, Ets-1"/>
    <property type="match status" value="1"/>
</dbReference>
<gene>
    <name evidence="2" type="ORF">HJG60_016842</name>
</gene>
<evidence type="ECO:0000259" key="1">
    <source>
        <dbReference type="PROSITE" id="PS50105"/>
    </source>
</evidence>
<organism evidence="2 3">
    <name type="scientific">Phyllostomus discolor</name>
    <name type="common">pale spear-nosed bat</name>
    <dbReference type="NCBI Taxonomy" id="89673"/>
    <lineage>
        <taxon>Eukaryota</taxon>
        <taxon>Metazoa</taxon>
        <taxon>Chordata</taxon>
        <taxon>Craniata</taxon>
        <taxon>Vertebrata</taxon>
        <taxon>Euteleostomi</taxon>
        <taxon>Mammalia</taxon>
        <taxon>Eutheria</taxon>
        <taxon>Laurasiatheria</taxon>
        <taxon>Chiroptera</taxon>
        <taxon>Yangochiroptera</taxon>
        <taxon>Phyllostomidae</taxon>
        <taxon>Phyllostominae</taxon>
        <taxon>Phyllostomus</taxon>
    </lineage>
</organism>
<dbReference type="FunFam" id="1.10.150.50:FF:000038">
    <property type="entry name" value="Putative sam and sh3 domain-containing protein 1"/>
    <property type="match status" value="1"/>
</dbReference>
<dbReference type="InterPro" id="IPR013761">
    <property type="entry name" value="SAM/pointed_sf"/>
</dbReference>